<proteinExistence type="inferred from homology"/>
<dbReference type="Proteomes" id="UP000075737">
    <property type="component" value="Unassembled WGS sequence"/>
</dbReference>
<dbReference type="Gene3D" id="3.40.50.1980">
    <property type="entry name" value="Nitrogenase molybdenum iron protein domain"/>
    <property type="match status" value="2"/>
</dbReference>
<dbReference type="PANTHER" id="PTHR42953">
    <property type="entry name" value="HIGH-AFFINITY ZINC UPTAKE SYSTEM PROTEIN ZNUA-RELATED"/>
    <property type="match status" value="1"/>
</dbReference>
<gene>
    <name evidence="6" type="primary">znuA</name>
    <name evidence="6" type="ORF">ATZ99_05910</name>
</gene>
<dbReference type="SUPFAM" id="SSF53807">
    <property type="entry name" value="Helical backbone' metal receptor"/>
    <property type="match status" value="1"/>
</dbReference>
<dbReference type="GO" id="GO:0046872">
    <property type="term" value="F:metal ion binding"/>
    <property type="evidence" value="ECO:0007669"/>
    <property type="project" value="InterPro"/>
</dbReference>
<dbReference type="PRINTS" id="PR00690">
    <property type="entry name" value="ADHESNFAMILY"/>
</dbReference>
<keyword evidence="3" id="KW-0732">Signal</keyword>
<dbReference type="InterPro" id="IPR006128">
    <property type="entry name" value="Lipoprotein_PsaA-like"/>
</dbReference>
<organism evidence="6 7">
    <name type="scientific">Thermovenabulum gondwanense</name>
    <dbReference type="NCBI Taxonomy" id="520767"/>
    <lineage>
        <taxon>Bacteria</taxon>
        <taxon>Bacillati</taxon>
        <taxon>Bacillota</taxon>
        <taxon>Clostridia</taxon>
        <taxon>Thermosediminibacterales</taxon>
        <taxon>Thermosediminibacteraceae</taxon>
        <taxon>Thermovenabulum</taxon>
    </lineage>
</organism>
<dbReference type="GO" id="GO:0007155">
    <property type="term" value="P:cell adhesion"/>
    <property type="evidence" value="ECO:0007669"/>
    <property type="project" value="InterPro"/>
</dbReference>
<dbReference type="OrthoDB" id="9810636at2"/>
<dbReference type="EMBL" id="LOHZ01000022">
    <property type="protein sequence ID" value="KYO67305.1"/>
    <property type="molecule type" value="Genomic_DNA"/>
</dbReference>
<comment type="caution">
    <text evidence="6">The sequence shown here is derived from an EMBL/GenBank/DDBJ whole genome shotgun (WGS) entry which is preliminary data.</text>
</comment>
<dbReference type="PANTHER" id="PTHR42953:SF3">
    <property type="entry name" value="HIGH-AFFINITY ZINC UPTAKE SYSTEM PROTEIN ZNUA"/>
    <property type="match status" value="1"/>
</dbReference>
<reference evidence="6 7" key="1">
    <citation type="submission" date="2015-12" db="EMBL/GenBank/DDBJ databases">
        <title>Draft genome of Thermovenabulum gondwanense isolated from a red thermophilic microbial mat colonisisng an outflow channel of a bore well.</title>
        <authorList>
            <person name="Patel B.K."/>
        </authorList>
    </citation>
    <scope>NUCLEOTIDE SEQUENCE [LARGE SCALE GENOMIC DNA]</scope>
    <source>
        <strain evidence="6 7">R270</strain>
    </source>
</reference>
<protein>
    <submittedName>
        <fullName evidence="6">High-affinity zinc uptake system binding-protein ZnuA</fullName>
    </submittedName>
</protein>
<evidence type="ECO:0000256" key="5">
    <source>
        <dbReference type="SAM" id="Coils"/>
    </source>
</evidence>
<evidence type="ECO:0000256" key="3">
    <source>
        <dbReference type="ARBA" id="ARBA00022729"/>
    </source>
</evidence>
<evidence type="ECO:0000256" key="2">
    <source>
        <dbReference type="ARBA" id="ARBA00022448"/>
    </source>
</evidence>
<feature type="coiled-coil region" evidence="5">
    <location>
        <begin position="160"/>
        <end position="191"/>
    </location>
</feature>
<dbReference type="InterPro" id="IPR006129">
    <property type="entry name" value="AdhesinB"/>
</dbReference>
<sequence length="300" mass="34224">MYRNSSILSASRKLLFIILIISLVFPLMGCQNKKAKVDENNIVVYTSIYPLFDFAKKIGQDYIVVENITPAGVEPHEFEPSLSKISKIYEGNAFIYLGGSMDPWAERIAGELVKRNIPVLKAGEDLIEGNDPHIWLSPKKSMQMAKKVYDLLAKVDGKNKDVYEKNYNRLIEELKKLDEEYKKELTSKRLRDFVVSHAAFGYLAKEYGLNQVSIKGLSPQEEPSLKHIKNLADFCRERGIKYILVESSETPKEAQALAKEANLKILTLNPIEGLSEQEEKTEDYFSLMRKNLEVLKEALK</sequence>
<keyword evidence="7" id="KW-1185">Reference proteome</keyword>
<evidence type="ECO:0000313" key="7">
    <source>
        <dbReference type="Proteomes" id="UP000075737"/>
    </source>
</evidence>
<dbReference type="STRING" id="520767.ATZ99_05910"/>
<evidence type="ECO:0000256" key="1">
    <source>
        <dbReference type="ARBA" id="ARBA00011028"/>
    </source>
</evidence>
<keyword evidence="2 4" id="KW-0813">Transport</keyword>
<dbReference type="InterPro" id="IPR050492">
    <property type="entry name" value="Bact_metal-bind_prot9"/>
</dbReference>
<evidence type="ECO:0000256" key="4">
    <source>
        <dbReference type="RuleBase" id="RU003512"/>
    </source>
</evidence>
<evidence type="ECO:0000313" key="6">
    <source>
        <dbReference type="EMBL" id="KYO67305.1"/>
    </source>
</evidence>
<dbReference type="PRINTS" id="PR00691">
    <property type="entry name" value="ADHESINB"/>
</dbReference>
<dbReference type="PATRIC" id="fig|520767.4.peg.609"/>
<dbReference type="InterPro" id="IPR006127">
    <property type="entry name" value="ZnuA-like"/>
</dbReference>
<dbReference type="RefSeq" id="WP_068747760.1">
    <property type="nucleotide sequence ID" value="NZ_LOHZ01000022.1"/>
</dbReference>
<name>A0A162MTL6_9FIRM</name>
<accession>A0A162MTL6</accession>
<dbReference type="AlphaFoldDB" id="A0A162MTL6"/>
<comment type="similarity">
    <text evidence="1 4">Belongs to the bacterial solute-binding protein 9 family.</text>
</comment>
<dbReference type="Pfam" id="PF01297">
    <property type="entry name" value="ZnuA"/>
    <property type="match status" value="1"/>
</dbReference>
<keyword evidence="5" id="KW-0175">Coiled coil</keyword>
<dbReference type="GO" id="GO:0030001">
    <property type="term" value="P:metal ion transport"/>
    <property type="evidence" value="ECO:0007669"/>
    <property type="project" value="InterPro"/>
</dbReference>